<name>A0AAE1CFY7_9PEZI</name>
<keyword evidence="2" id="KW-0472">Membrane</keyword>
<feature type="region of interest" description="Disordered" evidence="1">
    <location>
        <begin position="82"/>
        <end position="114"/>
    </location>
</feature>
<reference evidence="3" key="2">
    <citation type="submission" date="2023-06" db="EMBL/GenBank/DDBJ databases">
        <authorList>
            <consortium name="Lawrence Berkeley National Laboratory"/>
            <person name="Haridas S."/>
            <person name="Hensen N."/>
            <person name="Bonometti L."/>
            <person name="Westerberg I."/>
            <person name="Brannstrom I.O."/>
            <person name="Guillou S."/>
            <person name="Cros-Aarteil S."/>
            <person name="Calhoun S."/>
            <person name="Kuo A."/>
            <person name="Mondo S."/>
            <person name="Pangilinan J."/>
            <person name="Riley R."/>
            <person name="Labutti K."/>
            <person name="Andreopoulos B."/>
            <person name="Lipzen A."/>
            <person name="Chen C."/>
            <person name="Yanf M."/>
            <person name="Daum C."/>
            <person name="Ng V."/>
            <person name="Clum A."/>
            <person name="Steindorff A."/>
            <person name="Ohm R."/>
            <person name="Martin F."/>
            <person name="Silar P."/>
            <person name="Natvig D."/>
            <person name="Lalanne C."/>
            <person name="Gautier V."/>
            <person name="Ament-Velasquez S.L."/>
            <person name="Kruys A."/>
            <person name="Hutchinson M.I."/>
            <person name="Powell A.J."/>
            <person name="Barry K."/>
            <person name="Miller A.N."/>
            <person name="Grigoriev I.V."/>
            <person name="Debuchy R."/>
            <person name="Gladieux P."/>
            <person name="Thoren M.H."/>
            <person name="Johannesson H."/>
        </authorList>
    </citation>
    <scope>NUCLEOTIDE SEQUENCE</scope>
    <source>
        <strain evidence="3">CBS 314.62</strain>
    </source>
</reference>
<dbReference type="AlphaFoldDB" id="A0AAE1CFY7"/>
<feature type="region of interest" description="Disordered" evidence="1">
    <location>
        <begin position="148"/>
        <end position="202"/>
    </location>
</feature>
<dbReference type="EMBL" id="JAULSO010000001">
    <property type="protein sequence ID" value="KAK3693146.1"/>
    <property type="molecule type" value="Genomic_DNA"/>
</dbReference>
<keyword evidence="2" id="KW-1133">Transmembrane helix</keyword>
<reference evidence="3" key="1">
    <citation type="journal article" date="2023" name="Mol. Phylogenet. Evol.">
        <title>Genome-scale phylogeny and comparative genomics of the fungal order Sordariales.</title>
        <authorList>
            <person name="Hensen N."/>
            <person name="Bonometti L."/>
            <person name="Westerberg I."/>
            <person name="Brannstrom I.O."/>
            <person name="Guillou S."/>
            <person name="Cros-Aarteil S."/>
            <person name="Calhoun S."/>
            <person name="Haridas S."/>
            <person name="Kuo A."/>
            <person name="Mondo S."/>
            <person name="Pangilinan J."/>
            <person name="Riley R."/>
            <person name="LaButti K."/>
            <person name="Andreopoulos B."/>
            <person name="Lipzen A."/>
            <person name="Chen C."/>
            <person name="Yan M."/>
            <person name="Daum C."/>
            <person name="Ng V."/>
            <person name="Clum A."/>
            <person name="Steindorff A."/>
            <person name="Ohm R.A."/>
            <person name="Martin F."/>
            <person name="Silar P."/>
            <person name="Natvig D.O."/>
            <person name="Lalanne C."/>
            <person name="Gautier V."/>
            <person name="Ament-Velasquez S.L."/>
            <person name="Kruys A."/>
            <person name="Hutchinson M.I."/>
            <person name="Powell A.J."/>
            <person name="Barry K."/>
            <person name="Miller A.N."/>
            <person name="Grigoriev I.V."/>
            <person name="Debuchy R."/>
            <person name="Gladieux P."/>
            <person name="Hiltunen Thoren M."/>
            <person name="Johannesson H."/>
        </authorList>
    </citation>
    <scope>NUCLEOTIDE SEQUENCE</scope>
    <source>
        <strain evidence="3">CBS 314.62</strain>
    </source>
</reference>
<proteinExistence type="predicted"/>
<feature type="transmembrane region" description="Helical" evidence="2">
    <location>
        <begin position="119"/>
        <end position="139"/>
    </location>
</feature>
<evidence type="ECO:0000256" key="2">
    <source>
        <dbReference type="SAM" id="Phobius"/>
    </source>
</evidence>
<gene>
    <name evidence="3" type="ORF">B0T22DRAFT_449053</name>
</gene>
<organism evidence="3 4">
    <name type="scientific">Podospora appendiculata</name>
    <dbReference type="NCBI Taxonomy" id="314037"/>
    <lineage>
        <taxon>Eukaryota</taxon>
        <taxon>Fungi</taxon>
        <taxon>Dikarya</taxon>
        <taxon>Ascomycota</taxon>
        <taxon>Pezizomycotina</taxon>
        <taxon>Sordariomycetes</taxon>
        <taxon>Sordariomycetidae</taxon>
        <taxon>Sordariales</taxon>
        <taxon>Podosporaceae</taxon>
        <taxon>Podospora</taxon>
    </lineage>
</organism>
<comment type="caution">
    <text evidence="3">The sequence shown here is derived from an EMBL/GenBank/DDBJ whole genome shotgun (WGS) entry which is preliminary data.</text>
</comment>
<keyword evidence="4" id="KW-1185">Reference proteome</keyword>
<dbReference type="Proteomes" id="UP001270362">
    <property type="component" value="Unassembled WGS sequence"/>
</dbReference>
<keyword evidence="2" id="KW-0812">Transmembrane</keyword>
<evidence type="ECO:0000313" key="4">
    <source>
        <dbReference type="Proteomes" id="UP001270362"/>
    </source>
</evidence>
<feature type="compositionally biased region" description="Low complexity" evidence="1">
    <location>
        <begin position="82"/>
        <end position="104"/>
    </location>
</feature>
<evidence type="ECO:0000313" key="3">
    <source>
        <dbReference type="EMBL" id="KAK3693146.1"/>
    </source>
</evidence>
<evidence type="ECO:0008006" key="5">
    <source>
        <dbReference type="Google" id="ProtNLM"/>
    </source>
</evidence>
<accession>A0AAE1CFY7</accession>
<evidence type="ECO:0000256" key="1">
    <source>
        <dbReference type="SAM" id="MobiDB-lite"/>
    </source>
</evidence>
<protein>
    <recommendedName>
        <fullName evidence="5">Mid2 domain-containing protein</fullName>
    </recommendedName>
</protein>
<sequence>MYRHTSTAAPTPAPWPSVQCESVVRDAPVAVSVCYQHGSDNVTTCDKSLIGPNNSNGEQITVVLDTMMVRWNRAEASLFPKSTTSATTRTTSSSRTIRPTYTYTPTPPPSGLRSTGEKIALSMGVIFGAAILALVVILWHRNDRQKRREAAKPAIVDLPPYSPPTRGLTGTEDEPQDLPPAYHRNETDPNPQPPSYVASTAR</sequence>